<dbReference type="PANTHER" id="PTHR24416:SF620">
    <property type="entry name" value="TYROSINE-PROTEIN KINASE RECEPTOR TORSO"/>
    <property type="match status" value="1"/>
</dbReference>
<dbReference type="SUPFAM" id="SSF56112">
    <property type="entry name" value="Protein kinase-like (PK-like)"/>
    <property type="match status" value="1"/>
</dbReference>
<dbReference type="PANTHER" id="PTHR24416">
    <property type="entry name" value="TYROSINE-PROTEIN KINASE RECEPTOR"/>
    <property type="match status" value="1"/>
</dbReference>
<keyword evidence="5" id="KW-0732">Signal</keyword>
<dbReference type="Gene3D" id="1.10.510.10">
    <property type="entry name" value="Transferase(Phosphotransferase) domain 1"/>
    <property type="match status" value="1"/>
</dbReference>
<protein>
    <recommendedName>
        <fullName evidence="2">receptor protein-tyrosine kinase</fullName>
        <ecNumber evidence="2">2.7.10.1</ecNumber>
    </recommendedName>
</protein>
<keyword evidence="3" id="KW-0808">Transferase</keyword>
<organism evidence="17 18">
    <name type="scientific">Ignelater luminosus</name>
    <name type="common">Cucubano</name>
    <name type="synonym">Pyrophorus luminosus</name>
    <dbReference type="NCBI Taxonomy" id="2038154"/>
    <lineage>
        <taxon>Eukaryota</taxon>
        <taxon>Metazoa</taxon>
        <taxon>Ecdysozoa</taxon>
        <taxon>Arthropoda</taxon>
        <taxon>Hexapoda</taxon>
        <taxon>Insecta</taxon>
        <taxon>Pterygota</taxon>
        <taxon>Neoptera</taxon>
        <taxon>Endopterygota</taxon>
        <taxon>Coleoptera</taxon>
        <taxon>Polyphaga</taxon>
        <taxon>Elateriformia</taxon>
        <taxon>Elateroidea</taxon>
        <taxon>Elateridae</taxon>
        <taxon>Agrypninae</taxon>
        <taxon>Pyrophorini</taxon>
        <taxon>Ignelater</taxon>
    </lineage>
</organism>
<dbReference type="EMBL" id="VTPC01090345">
    <property type="protein sequence ID" value="KAF2883612.1"/>
    <property type="molecule type" value="Genomic_DNA"/>
</dbReference>
<keyword evidence="4 15" id="KW-0812">Transmembrane</keyword>
<evidence type="ECO:0000259" key="16">
    <source>
        <dbReference type="PROSITE" id="PS50011"/>
    </source>
</evidence>
<dbReference type="InterPro" id="IPR000719">
    <property type="entry name" value="Prot_kinase_dom"/>
</dbReference>
<dbReference type="GO" id="GO:0043235">
    <property type="term" value="C:receptor complex"/>
    <property type="evidence" value="ECO:0007669"/>
    <property type="project" value="TreeGrafter"/>
</dbReference>
<reference evidence="17" key="1">
    <citation type="submission" date="2019-08" db="EMBL/GenBank/DDBJ databases">
        <title>The genome of the North American firefly Photinus pyralis.</title>
        <authorList>
            <consortium name="Photinus pyralis genome working group"/>
            <person name="Fallon T.R."/>
            <person name="Sander Lower S.E."/>
            <person name="Weng J.-K."/>
        </authorList>
    </citation>
    <scope>NUCLEOTIDE SEQUENCE</scope>
    <source>
        <strain evidence="17">TRF0915ILg1</strain>
        <tissue evidence="17">Whole body</tissue>
    </source>
</reference>
<evidence type="ECO:0000313" key="17">
    <source>
        <dbReference type="EMBL" id="KAF2883612.1"/>
    </source>
</evidence>
<feature type="binding site" evidence="14">
    <location>
        <position position="176"/>
    </location>
    <ligand>
        <name>ATP</name>
        <dbReference type="ChEBI" id="CHEBI:30616"/>
    </ligand>
</feature>
<evidence type="ECO:0000313" key="18">
    <source>
        <dbReference type="Proteomes" id="UP000801492"/>
    </source>
</evidence>
<keyword evidence="6 14" id="KW-0547">Nucleotide-binding</keyword>
<keyword evidence="10 15" id="KW-0472">Membrane</keyword>
<dbReference type="InterPro" id="IPR020635">
    <property type="entry name" value="Tyr_kinase_cat_dom"/>
</dbReference>
<keyword evidence="7" id="KW-0418">Kinase</keyword>
<evidence type="ECO:0000256" key="5">
    <source>
        <dbReference type="ARBA" id="ARBA00022729"/>
    </source>
</evidence>
<evidence type="ECO:0000256" key="2">
    <source>
        <dbReference type="ARBA" id="ARBA00011902"/>
    </source>
</evidence>
<dbReference type="OrthoDB" id="3256376at2759"/>
<dbReference type="InterPro" id="IPR017441">
    <property type="entry name" value="Protein_kinase_ATP_BS"/>
</dbReference>
<dbReference type="Proteomes" id="UP000801492">
    <property type="component" value="Unassembled WGS sequence"/>
</dbReference>
<comment type="catalytic activity">
    <reaction evidence="13">
        <text>L-tyrosyl-[protein] + ATP = O-phospho-L-tyrosyl-[protein] + ADP + H(+)</text>
        <dbReference type="Rhea" id="RHEA:10596"/>
        <dbReference type="Rhea" id="RHEA-COMP:10136"/>
        <dbReference type="Rhea" id="RHEA-COMP:20101"/>
        <dbReference type="ChEBI" id="CHEBI:15378"/>
        <dbReference type="ChEBI" id="CHEBI:30616"/>
        <dbReference type="ChEBI" id="CHEBI:46858"/>
        <dbReference type="ChEBI" id="CHEBI:61978"/>
        <dbReference type="ChEBI" id="CHEBI:456216"/>
        <dbReference type="EC" id="2.7.10.1"/>
    </reaction>
</comment>
<dbReference type="InterPro" id="IPR011009">
    <property type="entry name" value="Kinase-like_dom_sf"/>
</dbReference>
<dbReference type="InterPro" id="IPR001245">
    <property type="entry name" value="Ser-Thr/Tyr_kinase_cat_dom"/>
</dbReference>
<dbReference type="SMART" id="SM00219">
    <property type="entry name" value="TyrKc"/>
    <property type="match status" value="1"/>
</dbReference>
<dbReference type="GO" id="GO:0007169">
    <property type="term" value="P:cell surface receptor protein tyrosine kinase signaling pathway"/>
    <property type="evidence" value="ECO:0007669"/>
    <property type="project" value="TreeGrafter"/>
</dbReference>
<evidence type="ECO:0000256" key="13">
    <source>
        <dbReference type="ARBA" id="ARBA00051243"/>
    </source>
</evidence>
<evidence type="ECO:0000256" key="10">
    <source>
        <dbReference type="ARBA" id="ARBA00023136"/>
    </source>
</evidence>
<evidence type="ECO:0000256" key="14">
    <source>
        <dbReference type="PROSITE-ProRule" id="PRU10141"/>
    </source>
</evidence>
<dbReference type="CDD" id="cd00192">
    <property type="entry name" value="PTKc"/>
    <property type="match status" value="1"/>
</dbReference>
<evidence type="ECO:0000256" key="11">
    <source>
        <dbReference type="ARBA" id="ARBA00023137"/>
    </source>
</evidence>
<dbReference type="GO" id="GO:0005886">
    <property type="term" value="C:plasma membrane"/>
    <property type="evidence" value="ECO:0007669"/>
    <property type="project" value="TreeGrafter"/>
</dbReference>
<evidence type="ECO:0000256" key="4">
    <source>
        <dbReference type="ARBA" id="ARBA00022692"/>
    </source>
</evidence>
<evidence type="ECO:0000256" key="1">
    <source>
        <dbReference type="ARBA" id="ARBA00004479"/>
    </source>
</evidence>
<dbReference type="FunFam" id="1.10.510.10:FF:000190">
    <property type="entry name" value="Proto-oncogene tyrosine-protein kinase receptor Ret"/>
    <property type="match status" value="1"/>
</dbReference>
<keyword evidence="12" id="KW-0325">Glycoprotein</keyword>
<dbReference type="PROSITE" id="PS00109">
    <property type="entry name" value="PROTEIN_KINASE_TYR"/>
    <property type="match status" value="1"/>
</dbReference>
<evidence type="ECO:0000256" key="12">
    <source>
        <dbReference type="ARBA" id="ARBA00023180"/>
    </source>
</evidence>
<evidence type="ECO:0000256" key="6">
    <source>
        <dbReference type="ARBA" id="ARBA00022741"/>
    </source>
</evidence>
<dbReference type="GO" id="GO:1902533">
    <property type="term" value="P:positive regulation of intracellular signal transduction"/>
    <property type="evidence" value="ECO:0007669"/>
    <property type="project" value="UniProtKB-ARBA"/>
</dbReference>
<evidence type="ECO:0000256" key="7">
    <source>
        <dbReference type="ARBA" id="ARBA00022777"/>
    </source>
</evidence>
<name>A0A8K0CGF5_IGNLU</name>
<evidence type="ECO:0000256" key="3">
    <source>
        <dbReference type="ARBA" id="ARBA00022679"/>
    </source>
</evidence>
<comment type="caution">
    <text evidence="17">The sequence shown here is derived from an EMBL/GenBank/DDBJ whole genome shotgun (WGS) entry which is preliminary data.</text>
</comment>
<dbReference type="InterPro" id="IPR008266">
    <property type="entry name" value="Tyr_kinase_AS"/>
</dbReference>
<evidence type="ECO:0000256" key="8">
    <source>
        <dbReference type="ARBA" id="ARBA00022840"/>
    </source>
</evidence>
<keyword evidence="11" id="KW-0829">Tyrosine-protein kinase</keyword>
<dbReference type="AlphaFoldDB" id="A0A8K0CGF5"/>
<evidence type="ECO:0000256" key="9">
    <source>
        <dbReference type="ARBA" id="ARBA00022989"/>
    </source>
</evidence>
<sequence length="459" mass="52547">MTKPFFSANSNVTGNETSIYFYNLPFQNAYDIVLKAYFKSEISSSAMCLWEPDIRDFVSSVSSISWIKPASIVFGSACGILILGVLFYVRYRLNKTKNENDVVDSKYYDDDIKEKYTPSFNNLTTEYYIPEIANDEWQLSSEELVLDKLLGEGAFGVVHKGYMKTDDGKEIEVAVKMLKGNPSIEEIQQFEHEIEIMKSVGSHPHLVSLVGCCSKMGYLGPFLVVEYCAKGDLQTYLRLVWEQISGQTVENRYVNSESFQGDDSKMQNHFSNKIYDLCDDTLLESKDLLSFARQIVLGMQYLSNLRVVHRDLATRNVLMCGNRTVKVADFGLSRDVYQDNIYTKKGSGKLPVKWMALESLSHQQYTTQSDVWSFGIVLWEIVTLGGNPYSTIPTGHLLGLLKAGYRMECPKNCSQELYDVMQLCWKEIPKERPMFSDLRKILEKLMENETRYISLDVRF</sequence>
<keyword evidence="9 15" id="KW-1133">Transmembrane helix</keyword>
<dbReference type="PRINTS" id="PR00109">
    <property type="entry name" value="TYRKINASE"/>
</dbReference>
<feature type="domain" description="Protein kinase" evidence="16">
    <location>
        <begin position="144"/>
        <end position="446"/>
    </location>
</feature>
<keyword evidence="8 14" id="KW-0067">ATP-binding</keyword>
<keyword evidence="18" id="KW-1185">Reference proteome</keyword>
<feature type="transmembrane region" description="Helical" evidence="15">
    <location>
        <begin position="66"/>
        <end position="89"/>
    </location>
</feature>
<dbReference type="InterPro" id="IPR050122">
    <property type="entry name" value="RTK"/>
</dbReference>
<evidence type="ECO:0000256" key="15">
    <source>
        <dbReference type="SAM" id="Phobius"/>
    </source>
</evidence>
<proteinExistence type="predicted"/>
<dbReference type="PROSITE" id="PS00107">
    <property type="entry name" value="PROTEIN_KINASE_ATP"/>
    <property type="match status" value="1"/>
</dbReference>
<dbReference type="Pfam" id="PF07714">
    <property type="entry name" value="PK_Tyr_Ser-Thr"/>
    <property type="match status" value="1"/>
</dbReference>
<dbReference type="Gene3D" id="3.30.200.20">
    <property type="entry name" value="Phosphorylase Kinase, domain 1"/>
    <property type="match status" value="1"/>
</dbReference>
<dbReference type="PROSITE" id="PS50011">
    <property type="entry name" value="PROTEIN_KINASE_DOM"/>
    <property type="match status" value="1"/>
</dbReference>
<dbReference type="EC" id="2.7.10.1" evidence="2"/>
<dbReference type="GO" id="GO:0005524">
    <property type="term" value="F:ATP binding"/>
    <property type="evidence" value="ECO:0007669"/>
    <property type="project" value="UniProtKB-UniRule"/>
</dbReference>
<dbReference type="GO" id="GO:0004714">
    <property type="term" value="F:transmembrane receptor protein tyrosine kinase activity"/>
    <property type="evidence" value="ECO:0007669"/>
    <property type="project" value="UniProtKB-EC"/>
</dbReference>
<comment type="subcellular location">
    <subcellularLocation>
        <location evidence="1">Membrane</location>
        <topology evidence="1">Single-pass type I membrane protein</topology>
    </subcellularLocation>
</comment>
<gene>
    <name evidence="17" type="ORF">ILUMI_22562</name>
</gene>
<accession>A0A8K0CGF5</accession>